<protein>
    <submittedName>
        <fullName evidence="6">YesN/AraC family two-component response regulator</fullName>
    </submittedName>
</protein>
<dbReference type="AlphaFoldDB" id="A0A7W5GAI0"/>
<dbReference type="InterPro" id="IPR009057">
    <property type="entry name" value="Homeodomain-like_sf"/>
</dbReference>
<dbReference type="SMART" id="SM00342">
    <property type="entry name" value="HTH_ARAC"/>
    <property type="match status" value="1"/>
</dbReference>
<dbReference type="InterPro" id="IPR041522">
    <property type="entry name" value="CdaR_GGDEF"/>
</dbReference>
<evidence type="ECO:0000313" key="6">
    <source>
        <dbReference type="EMBL" id="MBB3152363.1"/>
    </source>
</evidence>
<keyword evidence="4" id="KW-1133">Transmembrane helix</keyword>
<accession>A0A7W5GAI0</accession>
<feature type="domain" description="HTH araC/xylS-type" evidence="5">
    <location>
        <begin position="636"/>
        <end position="735"/>
    </location>
</feature>
<dbReference type="GO" id="GO:0003700">
    <property type="term" value="F:DNA-binding transcription factor activity"/>
    <property type="evidence" value="ECO:0007669"/>
    <property type="project" value="InterPro"/>
</dbReference>
<keyword evidence="1" id="KW-0805">Transcription regulation</keyword>
<evidence type="ECO:0000256" key="2">
    <source>
        <dbReference type="ARBA" id="ARBA00023125"/>
    </source>
</evidence>
<dbReference type="SUPFAM" id="SSF46689">
    <property type="entry name" value="Homeodomain-like"/>
    <property type="match status" value="1"/>
</dbReference>
<evidence type="ECO:0000256" key="3">
    <source>
        <dbReference type="ARBA" id="ARBA00023163"/>
    </source>
</evidence>
<keyword evidence="2" id="KW-0238">DNA-binding</keyword>
<organism evidence="6 7">
    <name type="scientific">Paenibacillus endophyticus</name>
    <dbReference type="NCBI Taxonomy" id="1294268"/>
    <lineage>
        <taxon>Bacteria</taxon>
        <taxon>Bacillati</taxon>
        <taxon>Bacillota</taxon>
        <taxon>Bacilli</taxon>
        <taxon>Bacillales</taxon>
        <taxon>Paenibacillaceae</taxon>
        <taxon>Paenibacillus</taxon>
    </lineage>
</organism>
<dbReference type="PROSITE" id="PS00041">
    <property type="entry name" value="HTH_ARAC_FAMILY_1"/>
    <property type="match status" value="1"/>
</dbReference>
<reference evidence="6 7" key="1">
    <citation type="submission" date="2020-08" db="EMBL/GenBank/DDBJ databases">
        <title>Genomic Encyclopedia of Type Strains, Phase III (KMG-III): the genomes of soil and plant-associated and newly described type strains.</title>
        <authorList>
            <person name="Whitman W."/>
        </authorList>
    </citation>
    <scope>NUCLEOTIDE SEQUENCE [LARGE SCALE GENOMIC DNA]</scope>
    <source>
        <strain evidence="6 7">CECT 8234</strain>
    </source>
</reference>
<dbReference type="PANTHER" id="PTHR43280">
    <property type="entry name" value="ARAC-FAMILY TRANSCRIPTIONAL REGULATOR"/>
    <property type="match status" value="1"/>
</dbReference>
<evidence type="ECO:0000256" key="1">
    <source>
        <dbReference type="ARBA" id="ARBA00023015"/>
    </source>
</evidence>
<dbReference type="Pfam" id="PF17853">
    <property type="entry name" value="GGDEF_2"/>
    <property type="match status" value="1"/>
</dbReference>
<dbReference type="EMBL" id="JACHXW010000006">
    <property type="protein sequence ID" value="MBB3152363.1"/>
    <property type="molecule type" value="Genomic_DNA"/>
</dbReference>
<dbReference type="PROSITE" id="PS01124">
    <property type="entry name" value="HTH_ARAC_FAMILY_2"/>
    <property type="match status" value="1"/>
</dbReference>
<dbReference type="InterPro" id="IPR018060">
    <property type="entry name" value="HTH_AraC"/>
</dbReference>
<evidence type="ECO:0000259" key="5">
    <source>
        <dbReference type="PROSITE" id="PS01124"/>
    </source>
</evidence>
<keyword evidence="3" id="KW-0804">Transcription</keyword>
<sequence>MNKMWFRRLLLSYLPIFFIVTMILFVVFFQTLNEQNRREAIKANDFLAQQVILFTDNSLKAIDYQVVREILTNPDISHFFSRDSMDVAANIKALKVMDELKFNYPIIDSIYFMRFKDEFIFGDVPRTYEDFQDKSFIEKYEEQESGAKWSGERTYKAFSDSDIDAENVISLVRTAPFNMGVKQGYFVVNVSLSKLQDTVSRMYNSDISFVSMIDDEGRNLLGDEVDPSATGPVLANYTSPYTGWEINSGILDKNGLKFVLTFYNVWVVFAIAVVVFGILWVIYVTKRNYKPIQQLVSLIQTYSSKSEGAGATSESEFIFIQNTLENLMSETKQFQQQYREKLILQKKYHFHQVLEGAVQMTDEAWISELRSYDLDVKGKISTVHVIEIDDYFAFQAIYNERDQSLLKFTLYSVIHETAKNLGVTVWAEWTTDRRVSFILWLPQEANVMEKNDYIIQECRTWIEQNVSFNITIGRGEPANTLEELRGSYEKANYCLQYKAVLGSNRIIALEDTIRPQTEIQEYFKTIYLLSQSLRLAENEWLKYLNLFFDQIRDSLLPRKEIESLLQFFVHHLEGEVLELSKEYRNIWRAVHTDLRELAMRWDNLDDLQQGCSSIFAMMNEKMQMQRESHSNKALFIEIRTYIEENYANSELSLDFLSNRFQFNSKYLSKMFKEEFGENFVDFLIGLRIANAKQMLSKTQKPMQEISSEVGYYNYNSFNRAFKNVVGLSPRDFRKQLGEGS</sequence>
<keyword evidence="4" id="KW-0812">Transmembrane</keyword>
<evidence type="ECO:0000313" key="7">
    <source>
        <dbReference type="Proteomes" id="UP000518605"/>
    </source>
</evidence>
<dbReference type="InterPro" id="IPR018062">
    <property type="entry name" value="HTH_AraC-typ_CS"/>
</dbReference>
<dbReference type="Proteomes" id="UP000518605">
    <property type="component" value="Unassembled WGS sequence"/>
</dbReference>
<feature type="transmembrane region" description="Helical" evidence="4">
    <location>
        <begin position="12"/>
        <end position="32"/>
    </location>
</feature>
<dbReference type="Gene3D" id="1.10.10.60">
    <property type="entry name" value="Homeodomain-like"/>
    <property type="match status" value="2"/>
</dbReference>
<keyword evidence="7" id="KW-1185">Reference proteome</keyword>
<keyword evidence="4" id="KW-0472">Membrane</keyword>
<name>A0A7W5GAI0_9BACL</name>
<dbReference type="PANTHER" id="PTHR43280:SF29">
    <property type="entry name" value="ARAC-FAMILY TRANSCRIPTIONAL REGULATOR"/>
    <property type="match status" value="1"/>
</dbReference>
<evidence type="ECO:0000256" key="4">
    <source>
        <dbReference type="SAM" id="Phobius"/>
    </source>
</evidence>
<comment type="caution">
    <text evidence="6">The sequence shown here is derived from an EMBL/GenBank/DDBJ whole genome shotgun (WGS) entry which is preliminary data.</text>
</comment>
<proteinExistence type="predicted"/>
<feature type="transmembrane region" description="Helical" evidence="4">
    <location>
        <begin position="263"/>
        <end position="283"/>
    </location>
</feature>
<dbReference type="Pfam" id="PF12833">
    <property type="entry name" value="HTH_18"/>
    <property type="match status" value="1"/>
</dbReference>
<dbReference type="GO" id="GO:0043565">
    <property type="term" value="F:sequence-specific DNA binding"/>
    <property type="evidence" value="ECO:0007669"/>
    <property type="project" value="InterPro"/>
</dbReference>
<gene>
    <name evidence="6" type="ORF">FHS16_002413</name>
</gene>